<protein>
    <recommendedName>
        <fullName evidence="2">RBR-type E3 ubiquitin transferase</fullName>
        <ecNumber evidence="2">2.3.2.31</ecNumber>
    </recommendedName>
</protein>
<sequence>CLFCETQAPPDQMVELPCGHSWCPRCLEYSVRGALLSRVTYPPMCCEDLPGGIPIFLVQGHLDQSLLAQWDEKHKEFSDPDPTYCSNPRCTTYISSLEIEEGARYVKCQKCGEQTCVWCGSVKDAHVNSGECPEGGLGEQDHEVLIKEGWIQCPRRKCGVIVERIDGCNHMICECGAEFCYACGGFLQGDHTITENGAVMCNCSGEVSTWTL</sequence>
<evidence type="ECO:0000259" key="9">
    <source>
        <dbReference type="PROSITE" id="PS51873"/>
    </source>
</evidence>
<dbReference type="GO" id="GO:0008270">
    <property type="term" value="F:zinc ion binding"/>
    <property type="evidence" value="ECO:0007669"/>
    <property type="project" value="UniProtKB-KW"/>
</dbReference>
<evidence type="ECO:0000256" key="2">
    <source>
        <dbReference type="ARBA" id="ARBA00012251"/>
    </source>
</evidence>
<dbReference type="CDD" id="cd22584">
    <property type="entry name" value="Rcat_RBR_unk"/>
    <property type="match status" value="1"/>
</dbReference>
<feature type="domain" description="RING-type" evidence="9">
    <location>
        <begin position="1"/>
        <end position="207"/>
    </location>
</feature>
<proteinExistence type="predicted"/>
<keyword evidence="3" id="KW-0808">Transferase</keyword>
<evidence type="ECO:0000313" key="10">
    <source>
        <dbReference type="EMBL" id="KAF3761855.1"/>
    </source>
</evidence>
<dbReference type="Pfam" id="PF01485">
    <property type="entry name" value="IBR"/>
    <property type="match status" value="2"/>
</dbReference>
<dbReference type="RefSeq" id="XP_040772834.1">
    <property type="nucleotide sequence ID" value="XM_040917746.1"/>
</dbReference>
<feature type="non-terminal residue" evidence="10">
    <location>
        <position position="1"/>
    </location>
</feature>
<dbReference type="InterPro" id="IPR031127">
    <property type="entry name" value="E3_UB_ligase_RBR"/>
</dbReference>
<dbReference type="GeneID" id="63834875"/>
<organism evidence="10 11">
    <name type="scientific">Cryphonectria parasitica (strain ATCC 38755 / EP155)</name>
    <dbReference type="NCBI Taxonomy" id="660469"/>
    <lineage>
        <taxon>Eukaryota</taxon>
        <taxon>Fungi</taxon>
        <taxon>Dikarya</taxon>
        <taxon>Ascomycota</taxon>
        <taxon>Pezizomycotina</taxon>
        <taxon>Sordariomycetes</taxon>
        <taxon>Sordariomycetidae</taxon>
        <taxon>Diaporthales</taxon>
        <taxon>Cryphonectriaceae</taxon>
        <taxon>Cryphonectria-Endothia species complex</taxon>
        <taxon>Cryphonectria</taxon>
    </lineage>
</organism>
<dbReference type="GO" id="GO:0016567">
    <property type="term" value="P:protein ubiquitination"/>
    <property type="evidence" value="ECO:0007669"/>
    <property type="project" value="InterPro"/>
</dbReference>
<keyword evidence="7" id="KW-0833">Ubl conjugation pathway</keyword>
<evidence type="ECO:0000256" key="8">
    <source>
        <dbReference type="ARBA" id="ARBA00022833"/>
    </source>
</evidence>
<dbReference type="Gene3D" id="1.20.120.1750">
    <property type="match status" value="1"/>
</dbReference>
<keyword evidence="11" id="KW-1185">Reference proteome</keyword>
<dbReference type="GO" id="GO:0061630">
    <property type="term" value="F:ubiquitin protein ligase activity"/>
    <property type="evidence" value="ECO:0007669"/>
    <property type="project" value="UniProtKB-EC"/>
</dbReference>
<dbReference type="InterPro" id="IPR044066">
    <property type="entry name" value="TRIAD_supradom"/>
</dbReference>
<reference evidence="10" key="1">
    <citation type="journal article" date="2020" name="Phytopathology">
        <title>Genome sequence of the chestnut blight fungus Cryphonectria parasitica EP155: A fundamental resource for an archetypical invasive plant pathogen.</title>
        <authorList>
            <person name="Crouch J.A."/>
            <person name="Dawe A."/>
            <person name="Aerts A."/>
            <person name="Barry K."/>
            <person name="Churchill A.C.L."/>
            <person name="Grimwood J."/>
            <person name="Hillman B."/>
            <person name="Milgroom M.G."/>
            <person name="Pangilinan J."/>
            <person name="Smith M."/>
            <person name="Salamov A."/>
            <person name="Schmutz J."/>
            <person name="Yadav J."/>
            <person name="Grigoriev I.V."/>
            <person name="Nuss D."/>
        </authorList>
    </citation>
    <scope>NUCLEOTIDE SEQUENCE</scope>
    <source>
        <strain evidence="10">EP155</strain>
    </source>
</reference>
<dbReference type="PROSITE" id="PS51873">
    <property type="entry name" value="TRIAD"/>
    <property type="match status" value="1"/>
</dbReference>
<dbReference type="Proteomes" id="UP000803844">
    <property type="component" value="Unassembled WGS sequence"/>
</dbReference>
<dbReference type="EC" id="2.3.2.31" evidence="2"/>
<comment type="catalytic activity">
    <reaction evidence="1">
        <text>[E2 ubiquitin-conjugating enzyme]-S-ubiquitinyl-L-cysteine + [acceptor protein]-L-lysine = [E2 ubiquitin-conjugating enzyme]-L-cysteine + [acceptor protein]-N(6)-ubiquitinyl-L-lysine.</text>
        <dbReference type="EC" id="2.3.2.31"/>
    </reaction>
</comment>
<name>A0A9P5CLI1_CRYP1</name>
<evidence type="ECO:0000313" key="11">
    <source>
        <dbReference type="Proteomes" id="UP000803844"/>
    </source>
</evidence>
<keyword evidence="8" id="KW-0862">Zinc</keyword>
<gene>
    <name evidence="10" type="ORF">M406DRAFT_265585</name>
</gene>
<keyword evidence="6" id="KW-0863">Zinc-finger</keyword>
<evidence type="ECO:0000256" key="1">
    <source>
        <dbReference type="ARBA" id="ARBA00001798"/>
    </source>
</evidence>
<evidence type="ECO:0000256" key="3">
    <source>
        <dbReference type="ARBA" id="ARBA00022679"/>
    </source>
</evidence>
<dbReference type="PANTHER" id="PTHR11685">
    <property type="entry name" value="RBR FAMILY RING FINGER AND IBR DOMAIN-CONTAINING"/>
    <property type="match status" value="1"/>
</dbReference>
<dbReference type="InterPro" id="IPR002867">
    <property type="entry name" value="IBR_dom"/>
</dbReference>
<evidence type="ECO:0000256" key="5">
    <source>
        <dbReference type="ARBA" id="ARBA00022737"/>
    </source>
</evidence>
<keyword evidence="4" id="KW-0479">Metal-binding</keyword>
<dbReference type="EMBL" id="MU032351">
    <property type="protein sequence ID" value="KAF3761855.1"/>
    <property type="molecule type" value="Genomic_DNA"/>
</dbReference>
<evidence type="ECO:0000256" key="6">
    <source>
        <dbReference type="ARBA" id="ARBA00022771"/>
    </source>
</evidence>
<accession>A0A9P5CLI1</accession>
<dbReference type="OrthoDB" id="9977870at2759"/>
<keyword evidence="5" id="KW-0677">Repeat</keyword>
<dbReference type="AlphaFoldDB" id="A0A9P5CLI1"/>
<comment type="caution">
    <text evidence="10">The sequence shown here is derived from an EMBL/GenBank/DDBJ whole genome shotgun (WGS) entry which is preliminary data.</text>
</comment>
<evidence type="ECO:0000256" key="7">
    <source>
        <dbReference type="ARBA" id="ARBA00022786"/>
    </source>
</evidence>
<dbReference type="SUPFAM" id="SSF57850">
    <property type="entry name" value="RING/U-box"/>
    <property type="match status" value="2"/>
</dbReference>
<evidence type="ECO:0000256" key="4">
    <source>
        <dbReference type="ARBA" id="ARBA00022723"/>
    </source>
</evidence>